<dbReference type="GO" id="GO:0017025">
    <property type="term" value="F:TBP-class protein binding"/>
    <property type="evidence" value="ECO:0007669"/>
    <property type="project" value="TreeGrafter"/>
</dbReference>
<dbReference type="EMBL" id="BNJQ01000031">
    <property type="protein sequence ID" value="GHP10762.1"/>
    <property type="molecule type" value="Genomic_DNA"/>
</dbReference>
<evidence type="ECO:0000256" key="1">
    <source>
        <dbReference type="ARBA" id="ARBA00004123"/>
    </source>
</evidence>
<dbReference type="GO" id="GO:0051123">
    <property type="term" value="P:RNA polymerase II preinitiation complex assembly"/>
    <property type="evidence" value="ECO:0007669"/>
    <property type="project" value="TreeGrafter"/>
</dbReference>
<gene>
    <name evidence="5" type="ORF">PPROV_000949300</name>
</gene>
<keyword evidence="2" id="KW-0539">Nucleus</keyword>
<protein>
    <recommendedName>
        <fullName evidence="4">Transcription factor CBF/NF-Y/archaeal histone domain-containing protein</fullName>
    </recommendedName>
</protein>
<dbReference type="PANTHER" id="PTHR46138:SF1">
    <property type="entry name" value="PROTEIN DR1"/>
    <property type="match status" value="1"/>
</dbReference>
<evidence type="ECO:0000259" key="4">
    <source>
        <dbReference type="Pfam" id="PF00808"/>
    </source>
</evidence>
<dbReference type="OrthoDB" id="601405at2759"/>
<dbReference type="GO" id="GO:0016251">
    <property type="term" value="F:RNA polymerase II general transcription initiation factor activity"/>
    <property type="evidence" value="ECO:0007669"/>
    <property type="project" value="TreeGrafter"/>
</dbReference>
<evidence type="ECO:0000313" key="6">
    <source>
        <dbReference type="Proteomes" id="UP000660262"/>
    </source>
</evidence>
<comment type="caution">
    <text evidence="5">The sequence shown here is derived from an EMBL/GenBank/DDBJ whole genome shotgun (WGS) entry which is preliminary data.</text>
</comment>
<name>A0A830HUH1_9CHLO</name>
<dbReference type="InterPro" id="IPR003958">
    <property type="entry name" value="CBFA_NFYB_domain"/>
</dbReference>
<evidence type="ECO:0000256" key="2">
    <source>
        <dbReference type="ARBA" id="ARBA00023242"/>
    </source>
</evidence>
<dbReference type="GO" id="GO:0000122">
    <property type="term" value="P:negative regulation of transcription by RNA polymerase II"/>
    <property type="evidence" value="ECO:0007669"/>
    <property type="project" value="InterPro"/>
</dbReference>
<feature type="domain" description="Transcription factor CBF/NF-Y/archaeal histone" evidence="4">
    <location>
        <begin position="49"/>
        <end position="94"/>
    </location>
</feature>
<dbReference type="Gene3D" id="1.10.20.10">
    <property type="entry name" value="Histone, subunit A"/>
    <property type="match status" value="1"/>
</dbReference>
<dbReference type="GO" id="GO:0017054">
    <property type="term" value="C:negative cofactor 2 complex"/>
    <property type="evidence" value="ECO:0007669"/>
    <property type="project" value="InterPro"/>
</dbReference>
<feature type="region of interest" description="Disordered" evidence="3">
    <location>
        <begin position="106"/>
        <end position="142"/>
    </location>
</feature>
<feature type="compositionally biased region" description="Acidic residues" evidence="3">
    <location>
        <begin position="27"/>
        <end position="44"/>
    </location>
</feature>
<organism evidence="5 6">
    <name type="scientific">Pycnococcus provasolii</name>
    <dbReference type="NCBI Taxonomy" id="41880"/>
    <lineage>
        <taxon>Eukaryota</taxon>
        <taxon>Viridiplantae</taxon>
        <taxon>Chlorophyta</taxon>
        <taxon>Pseudoscourfieldiophyceae</taxon>
        <taxon>Pseudoscourfieldiales</taxon>
        <taxon>Pycnococcaceae</taxon>
        <taxon>Pycnococcus</taxon>
    </lineage>
</organism>
<sequence length="159" mass="17392">MAEQLPRSSVGKICRESLLSARGGGGGDDEEEEEKEGEEEEDLALSDLKIPQTTVDLINAVSSEFITLLAEQANTHMEEASKKTMMPQHVYEALDALEFPNLVSAAQQGGKDAASQAKKLKEKRAAARPNTDGMTEEELADEQEELLRQARKRAFGDES</sequence>
<dbReference type="GO" id="GO:0046982">
    <property type="term" value="F:protein heterodimerization activity"/>
    <property type="evidence" value="ECO:0007669"/>
    <property type="project" value="InterPro"/>
</dbReference>
<dbReference type="Pfam" id="PF00808">
    <property type="entry name" value="CBFD_NFYB_HMF"/>
    <property type="match status" value="1"/>
</dbReference>
<proteinExistence type="predicted"/>
<dbReference type="Proteomes" id="UP000660262">
    <property type="component" value="Unassembled WGS sequence"/>
</dbReference>
<evidence type="ECO:0000313" key="5">
    <source>
        <dbReference type="EMBL" id="GHP10762.1"/>
    </source>
</evidence>
<feature type="region of interest" description="Disordered" evidence="3">
    <location>
        <begin position="16"/>
        <end position="48"/>
    </location>
</feature>
<evidence type="ECO:0000256" key="3">
    <source>
        <dbReference type="SAM" id="MobiDB-lite"/>
    </source>
</evidence>
<dbReference type="AlphaFoldDB" id="A0A830HUH1"/>
<accession>A0A830HUH1</accession>
<dbReference type="PANTHER" id="PTHR46138">
    <property type="entry name" value="PROTEIN DR1"/>
    <property type="match status" value="1"/>
</dbReference>
<reference evidence="5" key="1">
    <citation type="submission" date="2020-10" db="EMBL/GenBank/DDBJ databases">
        <title>Unveiling of a novel bifunctional photoreceptor, Dualchrome1, isolated from a cosmopolitan green alga.</title>
        <authorList>
            <person name="Suzuki S."/>
            <person name="Kawachi M."/>
        </authorList>
    </citation>
    <scope>NUCLEOTIDE SEQUENCE</scope>
    <source>
        <strain evidence="5">NIES 2893</strain>
    </source>
</reference>
<dbReference type="InterPro" id="IPR042225">
    <property type="entry name" value="Ncb2"/>
</dbReference>
<dbReference type="SUPFAM" id="SSF47113">
    <property type="entry name" value="Histone-fold"/>
    <property type="match status" value="1"/>
</dbReference>
<dbReference type="InterPro" id="IPR009072">
    <property type="entry name" value="Histone-fold"/>
</dbReference>
<comment type="subcellular location">
    <subcellularLocation>
        <location evidence="1">Nucleus</location>
    </subcellularLocation>
</comment>
<keyword evidence="6" id="KW-1185">Reference proteome</keyword>